<feature type="domain" description="RiboL-PSP-HEPN" evidence="1">
    <location>
        <begin position="31"/>
        <end position="192"/>
    </location>
</feature>
<dbReference type="EMBL" id="JWJD01000001">
    <property type="protein sequence ID" value="KIH77310.1"/>
    <property type="molecule type" value="Genomic_DNA"/>
</dbReference>
<keyword evidence="3" id="KW-1185">Reference proteome</keyword>
<organism evidence="2 3">
    <name type="scientific">Geoalkalibacter ferrihydriticus DSM 17813</name>
    <dbReference type="NCBI Taxonomy" id="1121915"/>
    <lineage>
        <taxon>Bacteria</taxon>
        <taxon>Pseudomonadati</taxon>
        <taxon>Thermodesulfobacteriota</taxon>
        <taxon>Desulfuromonadia</taxon>
        <taxon>Desulfuromonadales</taxon>
        <taxon>Geoalkalibacteraceae</taxon>
        <taxon>Geoalkalibacter</taxon>
    </lineage>
</organism>
<evidence type="ECO:0000313" key="2">
    <source>
        <dbReference type="EMBL" id="KIH77310.1"/>
    </source>
</evidence>
<gene>
    <name evidence="2" type="ORF">GFER_00695</name>
</gene>
<name>A0A0C2HR00_9BACT</name>
<dbReference type="Proteomes" id="UP000035068">
    <property type="component" value="Unassembled WGS sequence"/>
</dbReference>
<comment type="caution">
    <text evidence="2">The sequence shown here is derived from an EMBL/GenBank/DDBJ whole genome shotgun (WGS) entry which is preliminary data.</text>
</comment>
<dbReference type="Pfam" id="PF18735">
    <property type="entry name" value="HEPN_RiboL-PSP"/>
    <property type="match status" value="1"/>
</dbReference>
<dbReference type="InterPro" id="IPR041519">
    <property type="entry name" value="HEPN_RiboL-PSP"/>
</dbReference>
<evidence type="ECO:0000313" key="3">
    <source>
        <dbReference type="Proteomes" id="UP000035068"/>
    </source>
</evidence>
<reference evidence="2 3" key="1">
    <citation type="submission" date="2014-12" db="EMBL/GenBank/DDBJ databases">
        <title>Genomes of Geoalkalibacter ferrihydriticus and Geoalkalibacter subterraneus, two haloalkaliphilic metal-reducing members of the Geobacteraceae.</title>
        <authorList>
            <person name="Badalamenti J.P."/>
            <person name="Torres C.I."/>
            <person name="Krajmalnik-Brown R."/>
            <person name="Bond D.R."/>
        </authorList>
    </citation>
    <scope>NUCLEOTIDE SEQUENCE [LARGE SCALE GENOMIC DNA]</scope>
    <source>
        <strain evidence="2 3">DSM 17813</strain>
    </source>
</reference>
<proteinExistence type="predicted"/>
<dbReference type="AlphaFoldDB" id="A0A0C2HR00"/>
<evidence type="ECO:0000259" key="1">
    <source>
        <dbReference type="Pfam" id="PF18735"/>
    </source>
</evidence>
<accession>A0A0C2HR00</accession>
<protein>
    <recommendedName>
        <fullName evidence="1">RiboL-PSP-HEPN domain-containing protein</fullName>
    </recommendedName>
</protein>
<dbReference type="RefSeq" id="WP_040095169.1">
    <property type="nucleotide sequence ID" value="NZ_JWJD01000001.1"/>
</dbReference>
<sequence length="197" mass="22877">MLSITLYEKYEELFFKLKAIIGISQERVINDVPDDLFSNNVNFFVKSYLINVCTYLEAYLQDVAFDHANKINNRVKSACVPYNFLYWKVSKEVKEKDLKFSDAEFNIVKKEISEDISGNPYKTIKLFRLLGVDLSIEKQFQYNKDLVNSVVVKRNNIIHHNDSANDISFTDILSYIDVVLVYMKSIEQALANQSETT</sequence>